<name>A0A285X2F7_9FLAO</name>
<dbReference type="Proteomes" id="UP000219193">
    <property type="component" value="Unassembled WGS sequence"/>
</dbReference>
<dbReference type="AlphaFoldDB" id="A0A285X2F7"/>
<gene>
    <name evidence="2" type="ORF">SAMN06296241_1069</name>
</gene>
<keyword evidence="3" id="KW-1185">Reference proteome</keyword>
<accession>A0A285X2F7</accession>
<feature type="domain" description="Lipid/polyisoprenoid-binding YceI-like" evidence="1">
    <location>
        <begin position="8"/>
        <end position="177"/>
    </location>
</feature>
<dbReference type="OrthoDB" id="9811006at2"/>
<protein>
    <submittedName>
        <fullName evidence="2">Polyisoprenoid-binding protein YceI</fullName>
    </submittedName>
</protein>
<dbReference type="EMBL" id="OCMF01000001">
    <property type="protein sequence ID" value="SOC79540.1"/>
    <property type="molecule type" value="Genomic_DNA"/>
</dbReference>
<organism evidence="2 3">
    <name type="scientific">Salinimicrobium sediminis</name>
    <dbReference type="NCBI Taxonomy" id="1343891"/>
    <lineage>
        <taxon>Bacteria</taxon>
        <taxon>Pseudomonadati</taxon>
        <taxon>Bacteroidota</taxon>
        <taxon>Flavobacteriia</taxon>
        <taxon>Flavobacteriales</taxon>
        <taxon>Flavobacteriaceae</taxon>
        <taxon>Salinimicrobium</taxon>
    </lineage>
</organism>
<proteinExistence type="predicted"/>
<evidence type="ECO:0000313" key="2">
    <source>
        <dbReference type="EMBL" id="SOC79540.1"/>
    </source>
</evidence>
<dbReference type="RefSeq" id="WP_097055266.1">
    <property type="nucleotide sequence ID" value="NZ_OCMF01000001.1"/>
</dbReference>
<dbReference type="InterPro" id="IPR007372">
    <property type="entry name" value="Lipid/polyisoprenoid-bd_YceI"/>
</dbReference>
<evidence type="ECO:0000313" key="3">
    <source>
        <dbReference type="Proteomes" id="UP000219193"/>
    </source>
</evidence>
<sequence length="180" mass="20264">MVAGNTITWKLDPAHSELTFRVKHLMISHVKGEFQKFDGQLISKGEDFNKAKIKATVDSRSIYTNNPERDEHLKSMDFFDANLYRTLKFKGTSFEKLDEENYKLTGLLKIKGTTKEVVLEVDYGGIMTDPAGQVKAGFSVSGKINRKDWGLKWNAVLGNGGVLVSDEVRINGEFQFIKQA</sequence>
<dbReference type="Pfam" id="PF04264">
    <property type="entry name" value="YceI"/>
    <property type="match status" value="1"/>
</dbReference>
<dbReference type="SUPFAM" id="SSF101874">
    <property type="entry name" value="YceI-like"/>
    <property type="match status" value="1"/>
</dbReference>
<dbReference type="Gene3D" id="2.40.128.110">
    <property type="entry name" value="Lipid/polyisoprenoid-binding, YceI-like"/>
    <property type="match status" value="1"/>
</dbReference>
<evidence type="ECO:0000259" key="1">
    <source>
        <dbReference type="SMART" id="SM00867"/>
    </source>
</evidence>
<reference evidence="3" key="1">
    <citation type="submission" date="2017-09" db="EMBL/GenBank/DDBJ databases">
        <authorList>
            <person name="Varghese N."/>
            <person name="Submissions S."/>
        </authorList>
    </citation>
    <scope>NUCLEOTIDE SEQUENCE [LARGE SCALE GENOMIC DNA]</scope>
    <source>
        <strain evidence="3">CGMCC 1.12641</strain>
    </source>
</reference>
<dbReference type="SMART" id="SM00867">
    <property type="entry name" value="YceI"/>
    <property type="match status" value="1"/>
</dbReference>
<dbReference type="PANTHER" id="PTHR34406:SF1">
    <property type="entry name" value="PROTEIN YCEI"/>
    <property type="match status" value="1"/>
</dbReference>
<dbReference type="PANTHER" id="PTHR34406">
    <property type="entry name" value="PROTEIN YCEI"/>
    <property type="match status" value="1"/>
</dbReference>
<dbReference type="InterPro" id="IPR036761">
    <property type="entry name" value="TTHA0802/YceI-like_sf"/>
</dbReference>